<gene>
    <name evidence="1" type="ORF">MtrunA17_Chr8g0381651</name>
</gene>
<accession>A0A396GQS2</accession>
<protein>
    <submittedName>
        <fullName evidence="1">Uncharacterized protein</fullName>
    </submittedName>
</protein>
<dbReference type="AlphaFoldDB" id="A0A396GQS2"/>
<evidence type="ECO:0000313" key="2">
    <source>
        <dbReference type="Proteomes" id="UP000265566"/>
    </source>
</evidence>
<sequence>MYKSDMNRESYQYHVKNTMIRRRFHKTEFFLLCASTVVKELRLPLSLRHE</sequence>
<dbReference type="Proteomes" id="UP000265566">
    <property type="component" value="Chromosome 8"/>
</dbReference>
<dbReference type="Gramene" id="rna49371">
    <property type="protein sequence ID" value="RHN42873.1"/>
    <property type="gene ID" value="gene49371"/>
</dbReference>
<reference evidence="2" key="1">
    <citation type="journal article" date="2018" name="Nat. Plants">
        <title>Whole-genome landscape of Medicago truncatula symbiotic genes.</title>
        <authorList>
            <person name="Pecrix Y."/>
            <person name="Staton S.E."/>
            <person name="Sallet E."/>
            <person name="Lelandais-Briere C."/>
            <person name="Moreau S."/>
            <person name="Carrere S."/>
            <person name="Blein T."/>
            <person name="Jardinaud M.F."/>
            <person name="Latrasse D."/>
            <person name="Zouine M."/>
            <person name="Zahm M."/>
            <person name="Kreplak J."/>
            <person name="Mayjonade B."/>
            <person name="Satge C."/>
            <person name="Perez M."/>
            <person name="Cauet S."/>
            <person name="Marande W."/>
            <person name="Chantry-Darmon C."/>
            <person name="Lopez-Roques C."/>
            <person name="Bouchez O."/>
            <person name="Berard A."/>
            <person name="Debelle F."/>
            <person name="Munos S."/>
            <person name="Bendahmane A."/>
            <person name="Berges H."/>
            <person name="Niebel A."/>
            <person name="Buitink J."/>
            <person name="Frugier F."/>
            <person name="Benhamed M."/>
            <person name="Crespi M."/>
            <person name="Gouzy J."/>
            <person name="Gamas P."/>
        </authorList>
    </citation>
    <scope>NUCLEOTIDE SEQUENCE [LARGE SCALE GENOMIC DNA]</scope>
    <source>
        <strain evidence="2">cv. Jemalong A17</strain>
    </source>
</reference>
<proteinExistence type="predicted"/>
<organism evidence="1 2">
    <name type="scientific">Medicago truncatula</name>
    <name type="common">Barrel medic</name>
    <name type="synonym">Medicago tribuloides</name>
    <dbReference type="NCBI Taxonomy" id="3880"/>
    <lineage>
        <taxon>Eukaryota</taxon>
        <taxon>Viridiplantae</taxon>
        <taxon>Streptophyta</taxon>
        <taxon>Embryophyta</taxon>
        <taxon>Tracheophyta</taxon>
        <taxon>Spermatophyta</taxon>
        <taxon>Magnoliopsida</taxon>
        <taxon>eudicotyledons</taxon>
        <taxon>Gunneridae</taxon>
        <taxon>Pentapetalae</taxon>
        <taxon>rosids</taxon>
        <taxon>fabids</taxon>
        <taxon>Fabales</taxon>
        <taxon>Fabaceae</taxon>
        <taxon>Papilionoideae</taxon>
        <taxon>50 kb inversion clade</taxon>
        <taxon>NPAAA clade</taxon>
        <taxon>Hologalegina</taxon>
        <taxon>IRL clade</taxon>
        <taxon>Trifolieae</taxon>
        <taxon>Medicago</taxon>
    </lineage>
</organism>
<comment type="caution">
    <text evidence="1">The sequence shown here is derived from an EMBL/GenBank/DDBJ whole genome shotgun (WGS) entry which is preliminary data.</text>
</comment>
<evidence type="ECO:0000313" key="1">
    <source>
        <dbReference type="EMBL" id="RHN42873.1"/>
    </source>
</evidence>
<dbReference type="EMBL" id="PSQE01000008">
    <property type="protein sequence ID" value="RHN42873.1"/>
    <property type="molecule type" value="Genomic_DNA"/>
</dbReference>
<name>A0A396GQS2_MEDTR</name>